<dbReference type="InterPro" id="IPR002347">
    <property type="entry name" value="SDR_fam"/>
</dbReference>
<dbReference type="EMBL" id="JAVDQK010000001">
    <property type="protein sequence ID" value="MDR6216905.1"/>
    <property type="molecule type" value="Genomic_DNA"/>
</dbReference>
<dbReference type="Pfam" id="PF13561">
    <property type="entry name" value="adh_short_C2"/>
    <property type="match status" value="1"/>
</dbReference>
<dbReference type="PANTHER" id="PTHR42760:SF40">
    <property type="entry name" value="3-OXOACYL-[ACYL-CARRIER-PROTEIN] REDUCTASE, CHLOROPLASTIC"/>
    <property type="match status" value="1"/>
</dbReference>
<accession>A0A0F7JJX5</accession>
<proteinExistence type="inferred from homology"/>
<dbReference type="EC" id="1.1.1.100" evidence="3"/>
<evidence type="ECO:0000313" key="3">
    <source>
        <dbReference type="EMBL" id="MDR6216905.1"/>
    </source>
</evidence>
<keyword evidence="4" id="KW-1185">Reference proteome</keyword>
<dbReference type="GO" id="GO:0030497">
    <property type="term" value="P:fatty acid elongation"/>
    <property type="evidence" value="ECO:0007669"/>
    <property type="project" value="TreeGrafter"/>
</dbReference>
<evidence type="ECO:0000313" key="2">
    <source>
        <dbReference type="EMBL" id="AKH16441.1"/>
    </source>
</evidence>
<dbReference type="PANTHER" id="PTHR42760">
    <property type="entry name" value="SHORT-CHAIN DEHYDROGENASES/REDUCTASES FAMILY MEMBER"/>
    <property type="match status" value="1"/>
</dbReference>
<dbReference type="KEGG" id="dch:SY84_04555"/>
<protein>
    <submittedName>
        <fullName evidence="3">3-oxoacyl-[acyl-carrier protein] reductase</fullName>
        <ecNumber evidence="3">1.1.1.100</ecNumber>
    </submittedName>
    <submittedName>
        <fullName evidence="2">Short-chain dehydrogenase</fullName>
    </submittedName>
</protein>
<dbReference type="RefSeq" id="WP_046843016.1">
    <property type="nucleotide sequence ID" value="NZ_CP011389.1"/>
</dbReference>
<gene>
    <name evidence="3" type="ORF">J2Y00_000454</name>
    <name evidence="2" type="ORF">SY84_04555</name>
</gene>
<dbReference type="SUPFAM" id="SSF51735">
    <property type="entry name" value="NAD(P)-binding Rossmann-fold domains"/>
    <property type="match status" value="1"/>
</dbReference>
<dbReference type="AlphaFoldDB" id="A0A0F7JJX5"/>
<reference evidence="2 4" key="1">
    <citation type="submission" date="2015-01" db="EMBL/GenBank/DDBJ databases">
        <title>Deinococcus soli/N5/whole genome sequencing.</title>
        <authorList>
            <person name="Kim M.K."/>
            <person name="Srinivasan S."/>
            <person name="Lee J.-J."/>
        </authorList>
    </citation>
    <scope>NUCLEOTIDE SEQUENCE [LARGE SCALE GENOMIC DNA]</scope>
    <source>
        <strain evidence="2 4">N5</strain>
    </source>
</reference>
<name>A0A0F7JJX5_9DEIO</name>
<dbReference type="NCBIfam" id="NF005559">
    <property type="entry name" value="PRK07231.1"/>
    <property type="match status" value="1"/>
</dbReference>
<dbReference type="OrthoDB" id="9803333at2"/>
<dbReference type="PATRIC" id="fig|1309411.5.peg.938"/>
<dbReference type="FunFam" id="3.40.50.720:FF:000084">
    <property type="entry name" value="Short-chain dehydrogenase reductase"/>
    <property type="match status" value="1"/>
</dbReference>
<dbReference type="InterPro" id="IPR036291">
    <property type="entry name" value="NAD(P)-bd_dom_sf"/>
</dbReference>
<comment type="similarity">
    <text evidence="1">Belongs to the short-chain dehydrogenases/reductases (SDR) family.</text>
</comment>
<evidence type="ECO:0000313" key="4">
    <source>
        <dbReference type="Proteomes" id="UP000034024"/>
    </source>
</evidence>
<dbReference type="PRINTS" id="PR00080">
    <property type="entry name" value="SDRFAMILY"/>
</dbReference>
<dbReference type="EMBL" id="CP011389">
    <property type="protein sequence ID" value="AKH16441.1"/>
    <property type="molecule type" value="Genomic_DNA"/>
</dbReference>
<organism evidence="2 4">
    <name type="scientific">Deinococcus soli</name>
    <name type="common">ex Cha et al. 2016</name>
    <dbReference type="NCBI Taxonomy" id="1309411"/>
    <lineage>
        <taxon>Bacteria</taxon>
        <taxon>Thermotogati</taxon>
        <taxon>Deinococcota</taxon>
        <taxon>Deinococci</taxon>
        <taxon>Deinococcales</taxon>
        <taxon>Deinococcaceae</taxon>
        <taxon>Deinococcus</taxon>
    </lineage>
</organism>
<dbReference type="PRINTS" id="PR00081">
    <property type="entry name" value="GDHRDH"/>
</dbReference>
<dbReference type="Proteomes" id="UP000034024">
    <property type="component" value="Chromosome"/>
</dbReference>
<dbReference type="Proteomes" id="UP001185331">
    <property type="component" value="Unassembled WGS sequence"/>
</dbReference>
<sequence>MTTLQRFTGRTVLITGAGGGIGAALAHRYAAEGARVAVNDVNAAAAQAVVDALTAAGAQALSVPGDVSVQDGVEAIFAATEAHLGPVDVLVNNAALTSDQRHFLDADEAWWDLFLRVNLKSVFLCSHRAARGMAARRRGVILNVSSGGATRSHRGFTSYDAAKGGVEAFTRALALDMAPYGVRVNGITPGFINTYGLEGEDLAQRERTVPLGRYGTAEDLTGAAAFLASDDAAYVTGQFVVVDGGVLVQQRSANVDTFPLSRFPEVPADE</sequence>
<keyword evidence="3" id="KW-0560">Oxidoreductase</keyword>
<dbReference type="GO" id="GO:0004316">
    <property type="term" value="F:3-oxoacyl-[acyl-carrier-protein] reductase (NADPH) activity"/>
    <property type="evidence" value="ECO:0007669"/>
    <property type="project" value="UniProtKB-EC"/>
</dbReference>
<reference evidence="3" key="2">
    <citation type="submission" date="2023-07" db="EMBL/GenBank/DDBJ databases">
        <title>Sorghum-associated microbial communities from plants grown in Nebraska, USA.</title>
        <authorList>
            <person name="Schachtman D."/>
        </authorList>
    </citation>
    <scope>NUCLEOTIDE SEQUENCE</scope>
    <source>
        <strain evidence="3">BE330</strain>
    </source>
</reference>
<evidence type="ECO:0000256" key="1">
    <source>
        <dbReference type="ARBA" id="ARBA00006484"/>
    </source>
</evidence>
<dbReference type="Gene3D" id="3.40.50.720">
    <property type="entry name" value="NAD(P)-binding Rossmann-like Domain"/>
    <property type="match status" value="1"/>
</dbReference>